<keyword evidence="6" id="KW-1185">Reference proteome</keyword>
<keyword evidence="3" id="KW-0804">Transcription</keyword>
<dbReference type="OrthoDB" id="8452803at2"/>
<name>A0A3S9B2U2_9HYPH</name>
<dbReference type="PRINTS" id="PR00598">
    <property type="entry name" value="HTHMARR"/>
</dbReference>
<evidence type="ECO:0000256" key="2">
    <source>
        <dbReference type="ARBA" id="ARBA00023125"/>
    </source>
</evidence>
<dbReference type="InterPro" id="IPR036388">
    <property type="entry name" value="WH-like_DNA-bd_sf"/>
</dbReference>
<dbReference type="PANTHER" id="PTHR42756:SF1">
    <property type="entry name" value="TRANSCRIPTIONAL REPRESSOR OF EMRAB OPERON"/>
    <property type="match status" value="1"/>
</dbReference>
<dbReference type="Gene3D" id="1.10.10.10">
    <property type="entry name" value="Winged helix-like DNA-binding domain superfamily/Winged helix DNA-binding domain"/>
    <property type="match status" value="1"/>
</dbReference>
<accession>A0A3S9B2U2</accession>
<dbReference type="InterPro" id="IPR036390">
    <property type="entry name" value="WH_DNA-bd_sf"/>
</dbReference>
<proteinExistence type="predicted"/>
<protein>
    <submittedName>
        <fullName evidence="5">MarR family transcriptional regulator</fullName>
    </submittedName>
</protein>
<dbReference type="RefSeq" id="WP_126009304.1">
    <property type="nucleotide sequence ID" value="NZ_CP032509.1"/>
</dbReference>
<dbReference type="InterPro" id="IPR000835">
    <property type="entry name" value="HTH_MarR-typ"/>
</dbReference>
<organism evidence="5 6">
    <name type="scientific">Georhizobium profundi</name>
    <dbReference type="NCBI Taxonomy" id="2341112"/>
    <lineage>
        <taxon>Bacteria</taxon>
        <taxon>Pseudomonadati</taxon>
        <taxon>Pseudomonadota</taxon>
        <taxon>Alphaproteobacteria</taxon>
        <taxon>Hyphomicrobiales</taxon>
        <taxon>Rhizobiaceae</taxon>
        <taxon>Georhizobium</taxon>
    </lineage>
</organism>
<evidence type="ECO:0000259" key="4">
    <source>
        <dbReference type="PROSITE" id="PS50995"/>
    </source>
</evidence>
<dbReference type="KEGG" id="abaw:D5400_08015"/>
<keyword evidence="2" id="KW-0238">DNA-binding</keyword>
<dbReference type="Pfam" id="PF01047">
    <property type="entry name" value="MarR"/>
    <property type="match status" value="1"/>
</dbReference>
<gene>
    <name evidence="5" type="ORF">D5400_08015</name>
</gene>
<sequence>MTATKRASDLVAEPAKPADRGFVRNYLLYLLAAASDGVSTEFHALIRARGVRVPEWRVLACLADEEGQMVTQLAALALMEQSRLTKIIDQMAEKDLVSRRSDQRDRRRVRVYLTKKGRKLAAELITEARAHEAGIIEQISPDQAEILKGVLARIIDLHGPEARAGDRPSAPTIDEER</sequence>
<evidence type="ECO:0000313" key="5">
    <source>
        <dbReference type="EMBL" id="AZN71224.1"/>
    </source>
</evidence>
<evidence type="ECO:0000313" key="6">
    <source>
        <dbReference type="Proteomes" id="UP000268192"/>
    </source>
</evidence>
<dbReference type="SMART" id="SM00347">
    <property type="entry name" value="HTH_MARR"/>
    <property type="match status" value="1"/>
</dbReference>
<dbReference type="AlphaFoldDB" id="A0A3S9B2U2"/>
<dbReference type="PANTHER" id="PTHR42756">
    <property type="entry name" value="TRANSCRIPTIONAL REGULATOR, MARR"/>
    <property type="match status" value="1"/>
</dbReference>
<feature type="domain" description="HTH marR-type" evidence="4">
    <location>
        <begin position="24"/>
        <end position="156"/>
    </location>
</feature>
<keyword evidence="1" id="KW-0805">Transcription regulation</keyword>
<dbReference type="GO" id="GO:0003677">
    <property type="term" value="F:DNA binding"/>
    <property type="evidence" value="ECO:0007669"/>
    <property type="project" value="UniProtKB-KW"/>
</dbReference>
<evidence type="ECO:0000256" key="3">
    <source>
        <dbReference type="ARBA" id="ARBA00023163"/>
    </source>
</evidence>
<dbReference type="Proteomes" id="UP000268192">
    <property type="component" value="Chromosome"/>
</dbReference>
<dbReference type="PROSITE" id="PS50995">
    <property type="entry name" value="HTH_MARR_2"/>
    <property type="match status" value="1"/>
</dbReference>
<evidence type="ECO:0000256" key="1">
    <source>
        <dbReference type="ARBA" id="ARBA00023015"/>
    </source>
</evidence>
<dbReference type="EMBL" id="CP032509">
    <property type="protein sequence ID" value="AZN71224.1"/>
    <property type="molecule type" value="Genomic_DNA"/>
</dbReference>
<reference evidence="5 6" key="1">
    <citation type="submission" date="2018-09" db="EMBL/GenBank/DDBJ databases">
        <title>Marinorhizobium profundi gen. nov., sp. nov., isolated from a deep-sea sediment sample from the New Britain Trench and proposal of Marinorhizobiaceae fam. nov. in the order Rhizobiales of the class Alphaproteobacteria.</title>
        <authorList>
            <person name="Cao J."/>
        </authorList>
    </citation>
    <scope>NUCLEOTIDE SEQUENCE [LARGE SCALE GENOMIC DNA]</scope>
    <source>
        <strain evidence="5 6">WS11</strain>
    </source>
</reference>
<dbReference type="SUPFAM" id="SSF46785">
    <property type="entry name" value="Winged helix' DNA-binding domain"/>
    <property type="match status" value="1"/>
</dbReference>
<dbReference type="GO" id="GO:0003700">
    <property type="term" value="F:DNA-binding transcription factor activity"/>
    <property type="evidence" value="ECO:0007669"/>
    <property type="project" value="InterPro"/>
</dbReference>